<dbReference type="InterPro" id="IPR044789">
    <property type="entry name" value="Put_A1-4-GlycosylTfrase_plant"/>
</dbReference>
<dbReference type="Pfam" id="PF04488">
    <property type="entry name" value="Gly_transf_sug"/>
    <property type="match status" value="1"/>
</dbReference>
<protein>
    <recommendedName>
        <fullName evidence="2">Alpha 1,4-glycosyltransferase domain-containing protein</fullName>
    </recommendedName>
</protein>
<dbReference type="AlphaFoldDB" id="A0ABD3KIF1"/>
<keyword evidence="4" id="KW-1185">Reference proteome</keyword>
<feature type="region of interest" description="Disordered" evidence="1">
    <location>
        <begin position="281"/>
        <end position="363"/>
    </location>
</feature>
<sequence>MLRTLRSRRRPRCGAHACALISAVLLLLSVSLLYSRLSSSTTAASAADAVSGRILSDPAADAADRLDLGGGGGGGDDRIDELDIVDEDADRSGASNSRWEGEDQDDDDDDGEAEADRSAAVDSSYFYDHVTGSMRRAFSKRSIDEWDDDGSILGVGSVPDDRSKTAFGSDDIPVDEGLRRKVTEVMSVEDALLLKVNKRVSPLREGWGDWFDKKSDFLRKDRMFRSSLDILNPSNNPMLQDPDGVGVTGYTRGDRLVQKWWLNEFRKVPFSVKKPLGISADGHELRENNDVASSRKAGSAESQDGEFEGRVEVRRAERRTLDDDVRNASDSVVENDGSEANGHVDSNLSDKGSQSTAIHENRRSSEIEGHVYADGRRWGYYPGLHPGLTFSEFMNAFFRTGRCHLRVFMVWNSPPWMFGVRQQRALESLLSQHPDACVVVFSETIELDFFRDSFLKDGYKVAVAMPNLEELLKDTPALIFASVWFEWRKTKFYPTHFSELIRLAALYKYGGIYIDFDIIVLKSLSSLNNTVGLESRLDRQSLNGAVMAFRRHSPFILECLREFYSVYDDTQFRWNGAELLTRVAGNFSRSGRREVELLELKVQPFFVFFPISSQDIMRYFVAPSTAIERAQQDSIFRKILDKSLTFHFWNSITSSLVPEPGSLVTRLIDHRCIHCSDVL</sequence>
<dbReference type="InterPro" id="IPR007652">
    <property type="entry name" value="A1-4-GlycosylTfrase_dom"/>
</dbReference>
<name>A0ABD3KIF1_EUCGL</name>
<evidence type="ECO:0000313" key="3">
    <source>
        <dbReference type="EMBL" id="KAL3739143.1"/>
    </source>
</evidence>
<feature type="compositionally biased region" description="Polar residues" evidence="1">
    <location>
        <begin position="344"/>
        <end position="358"/>
    </location>
</feature>
<dbReference type="Gene3D" id="3.90.550.20">
    <property type="match status" value="1"/>
</dbReference>
<feature type="compositionally biased region" description="Basic and acidic residues" evidence="1">
    <location>
        <begin position="307"/>
        <end position="327"/>
    </location>
</feature>
<feature type="region of interest" description="Disordered" evidence="1">
    <location>
        <begin position="86"/>
        <end position="119"/>
    </location>
</feature>
<dbReference type="InterPro" id="IPR007577">
    <property type="entry name" value="GlycoTrfase_DXD_sugar-bd_CS"/>
</dbReference>
<dbReference type="PANTHER" id="PTHR47213">
    <property type="entry name" value="OS07G0567300 PROTEIN"/>
    <property type="match status" value="1"/>
</dbReference>
<dbReference type="Pfam" id="PF04572">
    <property type="entry name" value="Gb3_synth"/>
    <property type="match status" value="1"/>
</dbReference>
<evidence type="ECO:0000313" key="4">
    <source>
        <dbReference type="Proteomes" id="UP001634007"/>
    </source>
</evidence>
<dbReference type="InterPro" id="IPR029044">
    <property type="entry name" value="Nucleotide-diphossugar_trans"/>
</dbReference>
<organism evidence="3 4">
    <name type="scientific">Eucalyptus globulus</name>
    <name type="common">Tasmanian blue gum</name>
    <dbReference type="NCBI Taxonomy" id="34317"/>
    <lineage>
        <taxon>Eukaryota</taxon>
        <taxon>Viridiplantae</taxon>
        <taxon>Streptophyta</taxon>
        <taxon>Embryophyta</taxon>
        <taxon>Tracheophyta</taxon>
        <taxon>Spermatophyta</taxon>
        <taxon>Magnoliopsida</taxon>
        <taxon>eudicotyledons</taxon>
        <taxon>Gunneridae</taxon>
        <taxon>Pentapetalae</taxon>
        <taxon>rosids</taxon>
        <taxon>malvids</taxon>
        <taxon>Myrtales</taxon>
        <taxon>Myrtaceae</taxon>
        <taxon>Myrtoideae</taxon>
        <taxon>Eucalypteae</taxon>
        <taxon>Eucalyptus</taxon>
    </lineage>
</organism>
<feature type="domain" description="Alpha 1,4-glycosyltransferase" evidence="2">
    <location>
        <begin position="548"/>
        <end position="678"/>
    </location>
</feature>
<dbReference type="PANTHER" id="PTHR47213:SF1">
    <property type="entry name" value="OS07G0567300 PROTEIN"/>
    <property type="match status" value="1"/>
</dbReference>
<dbReference type="SUPFAM" id="SSF53448">
    <property type="entry name" value="Nucleotide-diphospho-sugar transferases"/>
    <property type="match status" value="1"/>
</dbReference>
<comment type="caution">
    <text evidence="3">The sequence shown here is derived from an EMBL/GenBank/DDBJ whole genome shotgun (WGS) entry which is preliminary data.</text>
</comment>
<reference evidence="3 4" key="1">
    <citation type="submission" date="2024-11" db="EMBL/GenBank/DDBJ databases">
        <title>Chromosome-level genome assembly of Eucalyptus globulus Labill. provides insights into its genome evolution.</title>
        <authorList>
            <person name="Li X."/>
        </authorList>
    </citation>
    <scope>NUCLEOTIDE SEQUENCE [LARGE SCALE GENOMIC DNA]</scope>
    <source>
        <strain evidence="3">CL2024</strain>
        <tissue evidence="3">Fresh tender leaves</tissue>
    </source>
</reference>
<evidence type="ECO:0000259" key="2">
    <source>
        <dbReference type="Pfam" id="PF04572"/>
    </source>
</evidence>
<dbReference type="EMBL" id="JBJKBG010000005">
    <property type="protein sequence ID" value="KAL3739143.1"/>
    <property type="molecule type" value="Genomic_DNA"/>
</dbReference>
<proteinExistence type="predicted"/>
<evidence type="ECO:0000256" key="1">
    <source>
        <dbReference type="SAM" id="MobiDB-lite"/>
    </source>
</evidence>
<dbReference type="Proteomes" id="UP001634007">
    <property type="component" value="Unassembled WGS sequence"/>
</dbReference>
<gene>
    <name evidence="3" type="ORF">ACJRO7_020528</name>
</gene>
<accession>A0ABD3KIF1</accession>
<feature type="compositionally biased region" description="Acidic residues" evidence="1">
    <location>
        <begin position="102"/>
        <end position="113"/>
    </location>
</feature>